<evidence type="ECO:0000313" key="2">
    <source>
        <dbReference type="EMBL" id="MPM55325.1"/>
    </source>
</evidence>
<keyword evidence="1" id="KW-0472">Membrane</keyword>
<organism evidence="2">
    <name type="scientific">bioreactor metagenome</name>
    <dbReference type="NCBI Taxonomy" id="1076179"/>
    <lineage>
        <taxon>unclassified sequences</taxon>
        <taxon>metagenomes</taxon>
        <taxon>ecological metagenomes</taxon>
    </lineage>
</organism>
<dbReference type="AlphaFoldDB" id="A0A645APY0"/>
<gene>
    <name evidence="2" type="ORF">SDC9_102119</name>
</gene>
<proteinExistence type="predicted"/>
<reference evidence="2" key="1">
    <citation type="submission" date="2019-08" db="EMBL/GenBank/DDBJ databases">
        <authorList>
            <person name="Kucharzyk K."/>
            <person name="Murdoch R.W."/>
            <person name="Higgins S."/>
            <person name="Loffler F."/>
        </authorList>
    </citation>
    <scope>NUCLEOTIDE SEQUENCE</scope>
</reference>
<keyword evidence="1" id="KW-0812">Transmembrane</keyword>
<evidence type="ECO:0000256" key="1">
    <source>
        <dbReference type="SAM" id="Phobius"/>
    </source>
</evidence>
<feature type="transmembrane region" description="Helical" evidence="1">
    <location>
        <begin position="241"/>
        <end position="261"/>
    </location>
</feature>
<comment type="caution">
    <text evidence="2">The sequence shown here is derived from an EMBL/GenBank/DDBJ whole genome shotgun (WGS) entry which is preliminary data.</text>
</comment>
<sequence length="284" mass="31271">MYTPKTHEVRGDVPRTPYPDFLYYSVLLDDLASDGTGNAGGVGFVGIDMHGLFILGRDTADALIENDAAGAFDFDRDNLLVLDAKFLGLFGLKVNVTLCDHDALGDVDLSGRPYELAAGGTGNIARLTHRGGDAKRTGIGEADFNLSLGTLRSQNGHLELAFGANDGDLLLAGKLPRLRKVLLICELMASTVQRIEICPGDMQMTRRDFHHYIRFCQFKTLLKIYLAVILFYNIFMKYASPIYVCLPMGLADVAYAALWAFEFMTFLPMFSAREETQCGTLNSD</sequence>
<name>A0A645APY0_9ZZZZ</name>
<protein>
    <submittedName>
        <fullName evidence="2">Uncharacterized protein</fullName>
    </submittedName>
</protein>
<keyword evidence="1" id="KW-1133">Transmembrane helix</keyword>
<accession>A0A645APY0</accession>
<feature type="transmembrane region" description="Helical" evidence="1">
    <location>
        <begin position="212"/>
        <end position="235"/>
    </location>
</feature>
<dbReference type="EMBL" id="VSSQ01015223">
    <property type="protein sequence ID" value="MPM55325.1"/>
    <property type="molecule type" value="Genomic_DNA"/>
</dbReference>